<dbReference type="Pfam" id="PF17806">
    <property type="entry name" value="SO_alpha_A3"/>
    <property type="match status" value="1"/>
</dbReference>
<dbReference type="InterPro" id="IPR028896">
    <property type="entry name" value="GcvT/YgfZ/DmdA"/>
</dbReference>
<evidence type="ECO:0000256" key="2">
    <source>
        <dbReference type="ARBA" id="ARBA00023002"/>
    </source>
</evidence>
<dbReference type="InterPro" id="IPR013977">
    <property type="entry name" value="GcvT_C"/>
</dbReference>
<name>A0A4R6YCQ4_9HYPH</name>
<dbReference type="AlphaFoldDB" id="A0A4R6YCQ4"/>
<dbReference type="GO" id="GO:0008115">
    <property type="term" value="F:sarcosine oxidase activity"/>
    <property type="evidence" value="ECO:0007669"/>
    <property type="project" value="InterPro"/>
</dbReference>
<sequence>MMTETQPFRLATGGLVDRAAPLNFSFDGRAITGFAGDTLASALLANGVRLVGRSFKYHRPRGILSAGVEEPNALVEHRSGSRREPNSRATVLELYDGLVATSQNRWPSLRCDLLSVNSWVSSFIAAGFYYKTFMWPASFWERIYEPMIRRAAGLGRTAPAHDPDTYEKATAFCDVLVIGGGPAGIAAAVAAGRTGARVILCDEDFVLGGGLLGDKADIDGGSGVDWTRTMAGELAAMPEVSVMGRTSVTGVYDGGVFGAVQRVSDHLPEPLPHQPRLRFWRIVARRSILAAGAIERPIAFGNNDRPGVMLAGSVRTYINRYGVAPGRRAVIFANNDGAAGTLDDLAAAGVDVAAVVDSRDGSSAAVSVAAARHGVVMHAGAMVTQAYGGHGLRSVEILTSDRQRERISCDLLAMSGGWNPTIHLTSHLSGRPRWDEAAAAFLPGSLPPGMTVAGAATGNADLNACLASGAATGLAAAHDCGFSGRLPSWRGHGSGDGQCHQPVRPLWRVPGARGKAFIDFQSDVTTDDIDLSVREGFGAAEHAKRYTALGMATDQGKTSNVAALGILAEITGTDIASRGTTTFRPPYTPVAIGALAGHARGMDFHPRRLSPAHPFETEQGAVFVEAGAWLRAQYYPRPGETWLQSAEREVRTVRGGAGICDVSTLGKIDIQGPDARAFIERIYCNNFAGLKPGRARYGLMLREDGFVLDDGVTMCFSDTHFVMSTTTANAPVVMQHMEFHHQCVWPELDVQLTSVTEQWAQFSVAGPLSRELLRRVVDRQHDIANEAFPFMSAAQVTVAGVTARLARVSFSGELAYEIAIPAQYGDSLLRELMRQGEAFGVCLYGTEALAIMRIEKGHVAGGELNGHTTAADLGLGKMMSAKKDYVGRILAQRPALRDPERPTLVGLLPLDHGSQVRAGAHLVASGRAANLENDEGYVTSSAFSPMLGRWIALGLLASGNNRTGEIVRACDPLRGTESLVEICSPQFYDPTGERLHG</sequence>
<feature type="domain" description="SoxA A3" evidence="5">
    <location>
        <begin position="514"/>
        <end position="597"/>
    </location>
</feature>
<dbReference type="GO" id="GO:0046653">
    <property type="term" value="P:tetrahydrofolate metabolic process"/>
    <property type="evidence" value="ECO:0007669"/>
    <property type="project" value="InterPro"/>
</dbReference>
<dbReference type="SUPFAM" id="SSF103025">
    <property type="entry name" value="Folate-binding domain"/>
    <property type="match status" value="1"/>
</dbReference>
<keyword evidence="2" id="KW-0560">Oxidoreductase</keyword>
<dbReference type="InterPro" id="IPR042204">
    <property type="entry name" value="2Fe-2S-bd_N"/>
</dbReference>
<feature type="domain" description="Aminomethyltransferase C-terminal" evidence="4">
    <location>
        <begin position="904"/>
        <end position="989"/>
    </location>
</feature>
<dbReference type="Gene3D" id="3.50.50.60">
    <property type="entry name" value="FAD/NAD(P)-binding domain"/>
    <property type="match status" value="1"/>
</dbReference>
<organism evidence="6 7">
    <name type="scientific">Aquamicrobium defluvii</name>
    <dbReference type="NCBI Taxonomy" id="69279"/>
    <lineage>
        <taxon>Bacteria</taxon>
        <taxon>Pseudomonadati</taxon>
        <taxon>Pseudomonadota</taxon>
        <taxon>Alphaproteobacteria</taxon>
        <taxon>Hyphomicrobiales</taxon>
        <taxon>Phyllobacteriaceae</taxon>
        <taxon>Aquamicrobium</taxon>
    </lineage>
</organism>
<dbReference type="Proteomes" id="UP000294958">
    <property type="component" value="Unassembled WGS sequence"/>
</dbReference>
<dbReference type="Gene3D" id="3.10.20.440">
    <property type="entry name" value="2Fe-2S iron-sulphur cluster binding domain, sarcosine oxidase, alpha subunit, N-terminal domain"/>
    <property type="match status" value="1"/>
</dbReference>
<dbReference type="InterPro" id="IPR029043">
    <property type="entry name" value="GcvT/YgfZ_C"/>
</dbReference>
<evidence type="ECO:0000313" key="6">
    <source>
        <dbReference type="EMBL" id="TDR33530.1"/>
    </source>
</evidence>
<evidence type="ECO:0000256" key="1">
    <source>
        <dbReference type="ARBA" id="ARBA00008609"/>
    </source>
</evidence>
<dbReference type="InterPro" id="IPR041117">
    <property type="entry name" value="SoxA_A3"/>
</dbReference>
<proteinExistence type="inferred from homology"/>
<reference evidence="6 7" key="1">
    <citation type="submission" date="2019-03" db="EMBL/GenBank/DDBJ databases">
        <title>Genomic Encyclopedia of Type Strains, Phase IV (KMG-IV): sequencing the most valuable type-strain genomes for metagenomic binning, comparative biology and taxonomic classification.</title>
        <authorList>
            <person name="Goeker M."/>
        </authorList>
    </citation>
    <scope>NUCLEOTIDE SEQUENCE [LARGE SCALE GENOMIC DNA]</scope>
    <source>
        <strain evidence="6 7">DSM 11603</strain>
    </source>
</reference>
<dbReference type="Pfam" id="PF13510">
    <property type="entry name" value="Fer2_4"/>
    <property type="match status" value="1"/>
</dbReference>
<evidence type="ECO:0000259" key="5">
    <source>
        <dbReference type="Pfam" id="PF17806"/>
    </source>
</evidence>
<dbReference type="PIRSF" id="PIRSF037980">
    <property type="entry name" value="SoxA"/>
    <property type="match status" value="1"/>
</dbReference>
<dbReference type="PRINTS" id="PR00469">
    <property type="entry name" value="PNDRDTASEII"/>
</dbReference>
<dbReference type="InterPro" id="IPR006222">
    <property type="entry name" value="GCVT_N"/>
</dbReference>
<dbReference type="Pfam" id="PF08669">
    <property type="entry name" value="GCV_T_C"/>
    <property type="match status" value="1"/>
</dbReference>
<dbReference type="InterPro" id="IPR036188">
    <property type="entry name" value="FAD/NAD-bd_sf"/>
</dbReference>
<dbReference type="PANTHER" id="PTHR43757">
    <property type="entry name" value="AMINOMETHYLTRANSFERASE"/>
    <property type="match status" value="1"/>
</dbReference>
<dbReference type="NCBIfam" id="TIGR01372">
    <property type="entry name" value="soxA"/>
    <property type="match status" value="1"/>
</dbReference>
<comment type="similarity">
    <text evidence="1">Belongs to the GcvT family.</text>
</comment>
<accession>A0A4R6YCQ4</accession>
<dbReference type="RefSeq" id="WP_035024994.1">
    <property type="nucleotide sequence ID" value="NZ_SNZF01000021.1"/>
</dbReference>
<dbReference type="PANTHER" id="PTHR43757:SF2">
    <property type="entry name" value="AMINOMETHYLTRANSFERASE, MITOCHONDRIAL"/>
    <property type="match status" value="1"/>
</dbReference>
<evidence type="ECO:0000259" key="4">
    <source>
        <dbReference type="Pfam" id="PF08669"/>
    </source>
</evidence>
<dbReference type="Pfam" id="PF12831">
    <property type="entry name" value="FAD_oxidored"/>
    <property type="match status" value="1"/>
</dbReference>
<comment type="caution">
    <text evidence="6">The sequence shown here is derived from an EMBL/GenBank/DDBJ whole genome shotgun (WGS) entry which is preliminary data.</text>
</comment>
<dbReference type="SUPFAM" id="SSF101790">
    <property type="entry name" value="Aminomethyltransferase beta-barrel domain"/>
    <property type="match status" value="1"/>
</dbReference>
<feature type="domain" description="GCVT N-terminal" evidence="3">
    <location>
        <begin position="615"/>
        <end position="883"/>
    </location>
</feature>
<protein>
    <submittedName>
        <fullName evidence="6">N-methylglutamate dehydrogenase subunit C</fullName>
    </submittedName>
</protein>
<dbReference type="InterPro" id="IPR006277">
    <property type="entry name" value="Sarcosine_oxidase_asu"/>
</dbReference>
<dbReference type="EMBL" id="SNZF01000021">
    <property type="protein sequence ID" value="TDR33530.1"/>
    <property type="molecule type" value="Genomic_DNA"/>
</dbReference>
<dbReference type="SUPFAM" id="SSF51905">
    <property type="entry name" value="FAD/NAD(P)-binding domain"/>
    <property type="match status" value="1"/>
</dbReference>
<evidence type="ECO:0000313" key="7">
    <source>
        <dbReference type="Proteomes" id="UP000294958"/>
    </source>
</evidence>
<keyword evidence="7" id="KW-1185">Reference proteome</keyword>
<dbReference type="Gene3D" id="3.30.1360.120">
    <property type="entry name" value="Probable tRNA modification gtpase trme, domain 1"/>
    <property type="match status" value="1"/>
</dbReference>
<evidence type="ECO:0000259" key="3">
    <source>
        <dbReference type="Pfam" id="PF01571"/>
    </source>
</evidence>
<dbReference type="InterPro" id="IPR027266">
    <property type="entry name" value="TrmE/GcvT-like"/>
</dbReference>
<dbReference type="Pfam" id="PF01571">
    <property type="entry name" value="GCV_T"/>
    <property type="match status" value="1"/>
</dbReference>
<dbReference type="PRINTS" id="PR00368">
    <property type="entry name" value="FADPNR"/>
</dbReference>
<gene>
    <name evidence="6" type="ORF">DES43_12117</name>
</gene>
<dbReference type="OrthoDB" id="5287468at2"/>